<dbReference type="Proteomes" id="UP000664601">
    <property type="component" value="Unassembled WGS sequence"/>
</dbReference>
<evidence type="ECO:0000313" key="3">
    <source>
        <dbReference type="EMBL" id="MBO1308629.1"/>
    </source>
</evidence>
<dbReference type="Pfam" id="PF20585">
    <property type="entry name" value="Pectate_lyase_5"/>
    <property type="match status" value="1"/>
</dbReference>
<accession>A0ABS3LJU3</accession>
<name>A0ABS3LJU3_9ENTE</name>
<dbReference type="Pfam" id="PF13731">
    <property type="entry name" value="WxL"/>
    <property type="match status" value="1"/>
</dbReference>
<sequence>MKRAKEMMMNQRRRGNQVKSKLLTIVLTITLVISGFLPSVVHAVDGTTIDEQVQLSFAGESFMKVDEDTDMVTLDVHYAPVELEQDDEAGLTVQSEKTDLLVINVPAGLTYTPQDNTSHSFNQETNEIMLDLSYPGEQEPINFAINDDSATEAIELTGSHYVNNVLVGETVPVTLQIEAVAEEEAVEEVAEEEQADHESVMDEVQEAEAVDEDKQEEAVDQVKPEPDAATLAANGNLDLGLATMRKLPVQAVEDGQYSNVSYFSVGSLAEWNRALTTINNNRQEITYLDITNSFAFSNATNNGAVGSTYNGSLTSNKNKKLVINGNGHSLDLRQYTLRFAGAGQWDIVLQNISVQNSNSWGVFDGYNGSNNGNIYTFHNVRQEGVQAFEGSRGRVILSGTSEFTQSPNDTYISATNGAEVRVSTEYGSGNSNIAAREVYIKAGSNITMKNPNYGANIAVFRNGNIFMEEGAPTTLNLDNQESNPRWNSWGGGNDYSVASLVTMNDNPGPSSSNFWTDEERPAELKGLQGSIHISKEAKVTINNGLGRKDYAGAIQLGQGGGSLSIGDRASVDINVEQDISAGGNSSTYGMSGNSQFPVFLFNGATMELGEDASFNLNVGRSVDGNTIYPSRGSAVKVTGSPNEPVIKLGKNSSFSVSSTAYTNGNDVMIDSASRNTFMQINDQATVDLKYTQPTNNSLMRLGNGSSLSVPDDYVHRIRHWDYGNFDEDTDHQYQPIAGTTITYNGTNVSNATTRLDDGFLDTDPPVAQQLQNNFTSNAQRLAIDAVVFNIQSIEPVTNEEQDEYIVQGTAQPPGGMVEIFGGQLDSLPLEERQLLIDSDGRYEWRGNLDRPFYYGESIRASYSGHSEVYAEEPVVDVTRPTAEGRTLHIVEGETIPEAAVFLTSVEDTNPTVTDKSQFAYQFEQSLIQPGSSAVISNGSQQQTYNDSLIVDDTRGNLSDPVSVSLVVHEAGSVSGIRANSTQIRWNEVRDFEVGSVEYEDYLKHAMEAQARILVDYQLKDLTEEIQITNLAEIPTDVGGPYPVIFEVPSEELQTEAELSIKSNLVNPRNPAEGDPENPENNGTGATGELRLDYVPSVFDFGDVMFHWKDMEHKSLGEDDQWVQVADDRAGQNGWAVKASATPFEAEDDQLEDARIVLPFGDLYNVKTKDAKNPDGLAATGETPLSSVATTVFSGTGENSKGESTYVWKKNELKLQIPAGQGKTGKTYRSDIRWVVEAGVTN</sequence>
<reference evidence="3 4" key="1">
    <citation type="submission" date="2021-03" db="EMBL/GenBank/DDBJ databases">
        <title>Enterococcal diversity collection.</title>
        <authorList>
            <person name="Gilmore M.S."/>
            <person name="Schwartzman J."/>
            <person name="Van Tyne D."/>
            <person name="Martin M."/>
            <person name="Earl A.M."/>
            <person name="Manson A.L."/>
            <person name="Straub T."/>
            <person name="Salamzade R."/>
            <person name="Saavedra J."/>
            <person name="Lebreton F."/>
            <person name="Prichula J."/>
            <person name="Schaufler K."/>
            <person name="Gaca A."/>
            <person name="Sgardioli B."/>
            <person name="Wagenaar J."/>
            <person name="Strong T."/>
        </authorList>
    </citation>
    <scope>NUCLEOTIDE SEQUENCE [LARGE SCALE GENOMIC DNA]</scope>
    <source>
        <strain evidence="3 4">669A</strain>
    </source>
</reference>
<keyword evidence="4" id="KW-1185">Reference proteome</keyword>
<feature type="region of interest" description="Disordered" evidence="1">
    <location>
        <begin position="1064"/>
        <end position="1087"/>
    </location>
</feature>
<dbReference type="EMBL" id="JAFREM010000038">
    <property type="protein sequence ID" value="MBO1308629.1"/>
    <property type="molecule type" value="Genomic_DNA"/>
</dbReference>
<gene>
    <name evidence="3" type="ORF">JZO70_20815</name>
</gene>
<organism evidence="3 4">
    <name type="scientific">Candidatus Enterococcus moelleringii</name>
    <dbReference type="NCBI Taxonomy" id="2815325"/>
    <lineage>
        <taxon>Bacteria</taxon>
        <taxon>Bacillati</taxon>
        <taxon>Bacillota</taxon>
        <taxon>Bacilli</taxon>
        <taxon>Lactobacillales</taxon>
        <taxon>Enterococcaceae</taxon>
        <taxon>Enterococcus</taxon>
    </lineage>
</organism>
<evidence type="ECO:0000256" key="1">
    <source>
        <dbReference type="SAM" id="MobiDB-lite"/>
    </source>
</evidence>
<feature type="compositionally biased region" description="Acidic residues" evidence="1">
    <location>
        <begin position="190"/>
        <end position="215"/>
    </location>
</feature>
<proteinExistence type="predicted"/>
<feature type="region of interest" description="Disordered" evidence="1">
    <location>
        <begin position="190"/>
        <end position="229"/>
    </location>
</feature>
<dbReference type="InterPro" id="IPR046776">
    <property type="entry name" value="Pectate_lyase_5"/>
</dbReference>
<feature type="compositionally biased region" description="Basic and acidic residues" evidence="1">
    <location>
        <begin position="216"/>
        <end position="226"/>
    </location>
</feature>
<evidence type="ECO:0000259" key="2">
    <source>
        <dbReference type="Pfam" id="PF13731"/>
    </source>
</evidence>
<feature type="domain" description="WxL" evidence="2">
    <location>
        <begin position="1053"/>
        <end position="1236"/>
    </location>
</feature>
<dbReference type="InterPro" id="IPR027994">
    <property type="entry name" value="WxL_dom"/>
</dbReference>
<protein>
    <submittedName>
        <fullName evidence="3">WxL domain-containing protein</fullName>
    </submittedName>
</protein>
<dbReference type="RefSeq" id="WP_207675616.1">
    <property type="nucleotide sequence ID" value="NZ_JAFREM010000038.1"/>
</dbReference>
<comment type="caution">
    <text evidence="3">The sequence shown here is derived from an EMBL/GenBank/DDBJ whole genome shotgun (WGS) entry which is preliminary data.</text>
</comment>
<evidence type="ECO:0000313" key="4">
    <source>
        <dbReference type="Proteomes" id="UP000664601"/>
    </source>
</evidence>